<name>A0A7W6DDM6_9HYPH</name>
<dbReference type="InterPro" id="IPR025711">
    <property type="entry name" value="PepSY"/>
</dbReference>
<protein>
    <submittedName>
        <fullName evidence="3">Putative membrane protein YkoI</fullName>
    </submittedName>
</protein>
<comment type="caution">
    <text evidence="3">The sequence shown here is derived from an EMBL/GenBank/DDBJ whole genome shotgun (WGS) entry which is preliminary data.</text>
</comment>
<evidence type="ECO:0000256" key="1">
    <source>
        <dbReference type="SAM" id="SignalP"/>
    </source>
</evidence>
<dbReference type="Gene3D" id="3.10.450.40">
    <property type="match status" value="1"/>
</dbReference>
<evidence type="ECO:0000259" key="2">
    <source>
        <dbReference type="Pfam" id="PF03413"/>
    </source>
</evidence>
<sequence length="119" mass="13605">MFTNRKSTRVSLRVLAACLVLYPVVALSETAQDDDNDDANDAREHYEAREALRLGQILPLDKIIEAVRKEIAGDIIEIEFERNDGRYVYELEIIDPSGRVVEVEVDARTAEILEREEDE</sequence>
<feature type="signal peptide" evidence="1">
    <location>
        <begin position="1"/>
        <end position="26"/>
    </location>
</feature>
<evidence type="ECO:0000313" key="4">
    <source>
        <dbReference type="Proteomes" id="UP000574761"/>
    </source>
</evidence>
<organism evidence="3 4">
    <name type="scientific">Mycoplana azooxidifex</name>
    <dbReference type="NCBI Taxonomy" id="1636188"/>
    <lineage>
        <taxon>Bacteria</taxon>
        <taxon>Pseudomonadati</taxon>
        <taxon>Pseudomonadota</taxon>
        <taxon>Alphaproteobacteria</taxon>
        <taxon>Hyphomicrobiales</taxon>
        <taxon>Rhizobiaceae</taxon>
        <taxon>Mycoplana</taxon>
    </lineage>
</organism>
<dbReference type="RefSeq" id="WP_183803690.1">
    <property type="nucleotide sequence ID" value="NZ_JACIEE010000004.1"/>
</dbReference>
<proteinExistence type="predicted"/>
<feature type="chain" id="PRO_5031137856" evidence="1">
    <location>
        <begin position="27"/>
        <end position="119"/>
    </location>
</feature>
<keyword evidence="4" id="KW-1185">Reference proteome</keyword>
<dbReference type="Pfam" id="PF03413">
    <property type="entry name" value="PepSY"/>
    <property type="match status" value="1"/>
</dbReference>
<dbReference type="EMBL" id="JACIEE010000004">
    <property type="protein sequence ID" value="MBB3977039.1"/>
    <property type="molecule type" value="Genomic_DNA"/>
</dbReference>
<evidence type="ECO:0000313" key="3">
    <source>
        <dbReference type="EMBL" id="MBB3977039.1"/>
    </source>
</evidence>
<feature type="domain" description="PepSY" evidence="2">
    <location>
        <begin position="58"/>
        <end position="116"/>
    </location>
</feature>
<gene>
    <name evidence="3" type="ORF">GGQ64_002239</name>
</gene>
<dbReference type="AlphaFoldDB" id="A0A7W6DDM6"/>
<reference evidence="3 4" key="1">
    <citation type="submission" date="2020-08" db="EMBL/GenBank/DDBJ databases">
        <title>Genomic Encyclopedia of Type Strains, Phase IV (KMG-IV): sequencing the most valuable type-strain genomes for metagenomic binning, comparative biology and taxonomic classification.</title>
        <authorList>
            <person name="Goeker M."/>
        </authorList>
    </citation>
    <scope>NUCLEOTIDE SEQUENCE [LARGE SCALE GENOMIC DNA]</scope>
    <source>
        <strain evidence="3 4">DSM 100211</strain>
    </source>
</reference>
<dbReference type="Proteomes" id="UP000574761">
    <property type="component" value="Unassembled WGS sequence"/>
</dbReference>
<keyword evidence="1" id="KW-0732">Signal</keyword>
<accession>A0A7W6DDM6</accession>